<evidence type="ECO:0000256" key="2">
    <source>
        <dbReference type="ARBA" id="ARBA00022441"/>
    </source>
</evidence>
<evidence type="ECO:0000313" key="10">
    <source>
        <dbReference type="Proteomes" id="UP000887540"/>
    </source>
</evidence>
<dbReference type="SMART" id="SM00060">
    <property type="entry name" value="FN3"/>
    <property type="match status" value="1"/>
</dbReference>
<protein>
    <submittedName>
        <fullName evidence="11">Fibronectin type-III domain-containing protein</fullName>
    </submittedName>
</protein>
<evidence type="ECO:0000256" key="7">
    <source>
        <dbReference type="ARBA" id="ARBA00023306"/>
    </source>
</evidence>
<keyword evidence="6" id="KW-0539">Nucleus</keyword>
<reference evidence="11" key="1">
    <citation type="submission" date="2022-11" db="UniProtKB">
        <authorList>
            <consortium name="WormBaseParasite"/>
        </authorList>
    </citation>
    <scope>IDENTIFICATION</scope>
</reference>
<dbReference type="Proteomes" id="UP000887540">
    <property type="component" value="Unplaced"/>
</dbReference>
<dbReference type="GO" id="GO:0006338">
    <property type="term" value="P:chromatin remodeling"/>
    <property type="evidence" value="ECO:0007669"/>
    <property type="project" value="TreeGrafter"/>
</dbReference>
<dbReference type="GO" id="GO:0003713">
    <property type="term" value="F:transcription coactivator activity"/>
    <property type="evidence" value="ECO:0007669"/>
    <property type="project" value="TreeGrafter"/>
</dbReference>
<dbReference type="WBParaSite" id="ACRNAN_scaffold75.g20663.t2">
    <property type="protein sequence ID" value="ACRNAN_scaffold75.g20663.t2"/>
    <property type="gene ID" value="ACRNAN_scaffold75.g20663"/>
</dbReference>
<dbReference type="FunFam" id="2.120.10.80:FF:000015">
    <property type="entry name" value="host cell factor 1 isoform X1"/>
    <property type="match status" value="1"/>
</dbReference>
<dbReference type="Pfam" id="PF13854">
    <property type="entry name" value="Kelch_HCF"/>
    <property type="match status" value="1"/>
</dbReference>
<proteinExistence type="predicted"/>
<dbReference type="GO" id="GO:0035097">
    <property type="term" value="C:histone methyltransferase complex"/>
    <property type="evidence" value="ECO:0007669"/>
    <property type="project" value="TreeGrafter"/>
</dbReference>
<feature type="compositionally biased region" description="Basic and acidic residues" evidence="8">
    <location>
        <begin position="660"/>
        <end position="672"/>
    </location>
</feature>
<name>A0A914EFZ7_9BILA</name>
<dbReference type="SUPFAM" id="SSF117281">
    <property type="entry name" value="Kelch motif"/>
    <property type="match status" value="1"/>
</dbReference>
<organism evidence="10 11">
    <name type="scientific">Acrobeloides nanus</name>
    <dbReference type="NCBI Taxonomy" id="290746"/>
    <lineage>
        <taxon>Eukaryota</taxon>
        <taxon>Metazoa</taxon>
        <taxon>Ecdysozoa</taxon>
        <taxon>Nematoda</taxon>
        <taxon>Chromadorea</taxon>
        <taxon>Rhabditida</taxon>
        <taxon>Tylenchina</taxon>
        <taxon>Cephalobomorpha</taxon>
        <taxon>Cephaloboidea</taxon>
        <taxon>Cephalobidae</taxon>
        <taxon>Acrobeloides</taxon>
    </lineage>
</organism>
<keyword evidence="10" id="KW-1185">Reference proteome</keyword>
<feature type="region of interest" description="Disordered" evidence="8">
    <location>
        <begin position="1136"/>
        <end position="1161"/>
    </location>
</feature>
<dbReference type="SUPFAM" id="SSF49265">
    <property type="entry name" value="Fibronectin type III"/>
    <property type="match status" value="2"/>
</dbReference>
<keyword evidence="3" id="KW-0597">Phosphoprotein</keyword>
<feature type="compositionally biased region" description="Polar residues" evidence="8">
    <location>
        <begin position="724"/>
        <end position="741"/>
    </location>
</feature>
<dbReference type="PANTHER" id="PTHR46003">
    <property type="entry name" value="HOST CELL FACTOR"/>
    <property type="match status" value="1"/>
</dbReference>
<dbReference type="FunFam" id="2.120.10.80:FF:000008">
    <property type="entry name" value="host cell factor 1 isoform X1"/>
    <property type="match status" value="1"/>
</dbReference>
<feature type="region of interest" description="Disordered" evidence="8">
    <location>
        <begin position="719"/>
        <end position="746"/>
    </location>
</feature>
<evidence type="ECO:0000256" key="3">
    <source>
        <dbReference type="ARBA" id="ARBA00022553"/>
    </source>
</evidence>
<feature type="region of interest" description="Disordered" evidence="8">
    <location>
        <begin position="589"/>
        <end position="699"/>
    </location>
</feature>
<dbReference type="Gene3D" id="2.120.10.80">
    <property type="entry name" value="Kelch-type beta propeller"/>
    <property type="match status" value="2"/>
</dbReference>
<keyword evidence="4" id="KW-0677">Repeat</keyword>
<dbReference type="InterPro" id="IPR013783">
    <property type="entry name" value="Ig-like_fold"/>
</dbReference>
<evidence type="ECO:0000256" key="5">
    <source>
        <dbReference type="ARBA" id="ARBA00022813"/>
    </source>
</evidence>
<feature type="compositionally biased region" description="Low complexity" evidence="8">
    <location>
        <begin position="639"/>
        <end position="658"/>
    </location>
</feature>
<evidence type="ECO:0000256" key="8">
    <source>
        <dbReference type="SAM" id="MobiDB-lite"/>
    </source>
</evidence>
<feature type="domain" description="Fibronectin type-III" evidence="9">
    <location>
        <begin position="1022"/>
        <end position="1133"/>
    </location>
</feature>
<dbReference type="InterPro" id="IPR015915">
    <property type="entry name" value="Kelch-typ_b-propeller"/>
</dbReference>
<evidence type="ECO:0000313" key="11">
    <source>
        <dbReference type="WBParaSite" id="ACRNAN_scaffold75.g20663.t2"/>
    </source>
</evidence>
<dbReference type="InterPro" id="IPR043536">
    <property type="entry name" value="HCF1/2"/>
</dbReference>
<sequence length="1161" mass="129471">MEKEYAPSIAPPVKWRKVTNTTGPSPKPRHGHRAVAIKDLMIVFGGGNEGIVDELHVYNTATNQWFVPAVRGDIPPGCAAFGIVCDGTRIFIFGGMVEFGRYSSELYELQVARWEWRRLRVRPPATGHPGPCPRLGHSFSLSSAHECFVFGGLANNGGDTILPRYLNDLYVLDLKTGANNLQWIFPQTYGLSPPPRESHTAVIFETDTIRQLIIYGGMSGKRLDDVWILDLYTYTWTNPKPDGFAPLPRSLHTANLIGDRMYIFGGWVPLTTEEGAEGEKEWKCSNTLACLNCLTLVWEQFPAETFDDCPRARAGHSAVVIHNRLYVWSGRDGYRKTYNNQVCCKDMYFLETEPPARPSAVQLTRSSLSGLEVSWGSVPTAEAYILQLRKHETKNESQQQFESPPSQVRMSAPRIDEQQRFVPVQRTTISQPQVTRVLRHPSMPGIRGQQVVRVVSNRYASPQYPGRPQQKTIIVTKPMSAQPVQRLVVMDQNSQPTVLNTMETQQQHISPVIEYQGQPQPVYLTQYAPTAYGTNQIDTRIQPEQQPPPQSQPAYMLHGTTFTTPTPANIDAGMPHNILDEALNDAENYDSSVEQQQHNSSSFVEPVEQARSSSDEMFDQSASTSHSEIPPRLEENQHAQAQQTSEQQATTETEAIETNPEEKAETSEVKNEENEEETSPEQKPPEISETKNGSPQGLLGEEEKLPQELFGDLGEEEEKLPQEHVNSIPTSEIPPAQQQPSEMEHQAASLPTTLTGLAVTQSTTIAQAPHHSEVPTTIQQTMASVDQPIQGVYTQVQAQLPVEQHYQPYVTEAHMIAPQQADSVPSTPYMAQPGQQHFQHYDPNGAVIPPYTQHQAFDPEQMAYPHDPQQNLAASGVYTYTTPDHQHYQQPTHQEQYIPQQRIVRQQYPSQIQQAPVPNDSGAEFQEGFNPNEGWFDVGLFKTNSSLVTHFFLPSELPLEQTFGTDYENNQGILRQKAELEPGTVYKFRVAGLNALGRGPWSTVTGFKYVPIEKRKTMVPGFPGAPSSIRISKGPDGAQLTWEPPVNTGGSTRITEYSVYLAVRGGTSESDAQLAFVRVYVGPEPRCVVPQANLQAAHVDSSPKPAIIFRIAARNEKGYGPATQVRWLQEARPMMQAHPPPSSLYASGTPSYPPTKRLRLD</sequence>
<dbReference type="PROSITE" id="PS50853">
    <property type="entry name" value="FN3"/>
    <property type="match status" value="1"/>
</dbReference>
<keyword evidence="7" id="KW-0131">Cell cycle</keyword>
<dbReference type="PANTHER" id="PTHR46003:SF1">
    <property type="entry name" value="HOST CELL FACTOR"/>
    <property type="match status" value="1"/>
</dbReference>
<evidence type="ECO:0000256" key="6">
    <source>
        <dbReference type="ARBA" id="ARBA00023242"/>
    </source>
</evidence>
<dbReference type="CDD" id="cd00063">
    <property type="entry name" value="FN3"/>
    <property type="match status" value="2"/>
</dbReference>
<comment type="subcellular location">
    <subcellularLocation>
        <location evidence="1">Nucleus</location>
    </subcellularLocation>
</comment>
<keyword evidence="5" id="KW-0068">Autocatalytic cleavage</keyword>
<dbReference type="AlphaFoldDB" id="A0A914EFZ7"/>
<evidence type="ECO:0000259" key="9">
    <source>
        <dbReference type="PROSITE" id="PS50853"/>
    </source>
</evidence>
<keyword evidence="2" id="KW-0880">Kelch repeat</keyword>
<accession>A0A914EFZ7</accession>
<feature type="compositionally biased region" description="Polar residues" evidence="8">
    <location>
        <begin position="589"/>
        <end position="603"/>
    </location>
</feature>
<dbReference type="Gene3D" id="2.60.40.10">
    <property type="entry name" value="Immunoglobulins"/>
    <property type="match status" value="2"/>
</dbReference>
<evidence type="ECO:0000256" key="1">
    <source>
        <dbReference type="ARBA" id="ARBA00004123"/>
    </source>
</evidence>
<dbReference type="InterPro" id="IPR003961">
    <property type="entry name" value="FN3_dom"/>
</dbReference>
<feature type="region of interest" description="Disordered" evidence="8">
    <location>
        <begin position="541"/>
        <end position="574"/>
    </location>
</feature>
<evidence type="ECO:0000256" key="4">
    <source>
        <dbReference type="ARBA" id="ARBA00022737"/>
    </source>
</evidence>
<dbReference type="InterPro" id="IPR036116">
    <property type="entry name" value="FN3_sf"/>
</dbReference>
<dbReference type="Gene3D" id="6.10.250.2590">
    <property type="match status" value="1"/>
</dbReference>
<dbReference type="InterPro" id="IPR059124">
    <property type="entry name" value="Kelch_HCF"/>
</dbReference>